<feature type="domain" description="Phospholipase/carboxylesterase/thioesterase" evidence="3">
    <location>
        <begin position="16"/>
        <end position="231"/>
    </location>
</feature>
<sequence length="246" mass="26586">MLKPRPALYGSLDCIVVDGGDSPSIPVVLCHGYGAPGTDLAGLAFEWMSLLGEDAGRFRFIFPAAPLTLAELGMPDGRAWWPINMAQLAESIQASRFSDMHEHEPDGITEARESLCKAIAEIKAELGGESTQLVLGGFSQGAMLTLDATLRGPIDPPSLLLLYSGTLICKDEWEKALTRLNNTRVYQAHGTFDPILPYPSAVELSEILKNAGVKAEFHGFEGPHTIDTDSIIRTAQLLRELVAESP</sequence>
<keyword evidence="5" id="KW-1185">Reference proteome</keyword>
<gene>
    <name evidence="4" type="ORF">CA13_38920</name>
</gene>
<evidence type="ECO:0000313" key="5">
    <source>
        <dbReference type="Proteomes" id="UP000315010"/>
    </source>
</evidence>
<dbReference type="Pfam" id="PF02230">
    <property type="entry name" value="Abhydrolase_2"/>
    <property type="match status" value="1"/>
</dbReference>
<dbReference type="InterPro" id="IPR029058">
    <property type="entry name" value="AB_hydrolase_fold"/>
</dbReference>
<dbReference type="GO" id="GO:0016787">
    <property type="term" value="F:hydrolase activity"/>
    <property type="evidence" value="ECO:0007669"/>
    <property type="project" value="UniProtKB-KW"/>
</dbReference>
<comment type="similarity">
    <text evidence="1">Belongs to the AB hydrolase superfamily. AB hydrolase 2 family.</text>
</comment>
<name>A0A5C5Z4W3_9BACT</name>
<dbReference type="Proteomes" id="UP000315010">
    <property type="component" value="Unassembled WGS sequence"/>
</dbReference>
<organism evidence="4 5">
    <name type="scientific">Novipirellula herctigrandis</name>
    <dbReference type="NCBI Taxonomy" id="2527986"/>
    <lineage>
        <taxon>Bacteria</taxon>
        <taxon>Pseudomonadati</taxon>
        <taxon>Planctomycetota</taxon>
        <taxon>Planctomycetia</taxon>
        <taxon>Pirellulales</taxon>
        <taxon>Pirellulaceae</taxon>
        <taxon>Novipirellula</taxon>
    </lineage>
</organism>
<keyword evidence="2" id="KW-0378">Hydrolase</keyword>
<evidence type="ECO:0000256" key="1">
    <source>
        <dbReference type="ARBA" id="ARBA00006499"/>
    </source>
</evidence>
<protein>
    <submittedName>
        <fullName evidence="4">Phospholipase/Carboxylesterase</fullName>
    </submittedName>
</protein>
<evidence type="ECO:0000259" key="3">
    <source>
        <dbReference type="Pfam" id="PF02230"/>
    </source>
</evidence>
<dbReference type="InterPro" id="IPR050565">
    <property type="entry name" value="LYPA1-2/EST-like"/>
</dbReference>
<comment type="caution">
    <text evidence="4">The sequence shown here is derived from an EMBL/GenBank/DDBJ whole genome shotgun (WGS) entry which is preliminary data.</text>
</comment>
<dbReference type="PANTHER" id="PTHR10655:SF17">
    <property type="entry name" value="LYSOPHOSPHOLIPASE-LIKE PROTEIN 1"/>
    <property type="match status" value="1"/>
</dbReference>
<reference evidence="4 5" key="1">
    <citation type="submission" date="2019-02" db="EMBL/GenBank/DDBJ databases">
        <title>Deep-cultivation of Planctomycetes and their phenomic and genomic characterization uncovers novel biology.</title>
        <authorList>
            <person name="Wiegand S."/>
            <person name="Jogler M."/>
            <person name="Boedeker C."/>
            <person name="Pinto D."/>
            <person name="Vollmers J."/>
            <person name="Rivas-Marin E."/>
            <person name="Kohn T."/>
            <person name="Peeters S.H."/>
            <person name="Heuer A."/>
            <person name="Rast P."/>
            <person name="Oberbeckmann S."/>
            <person name="Bunk B."/>
            <person name="Jeske O."/>
            <person name="Meyerdierks A."/>
            <person name="Storesund J.E."/>
            <person name="Kallscheuer N."/>
            <person name="Luecker S."/>
            <person name="Lage O.M."/>
            <person name="Pohl T."/>
            <person name="Merkel B.J."/>
            <person name="Hornburger P."/>
            <person name="Mueller R.-W."/>
            <person name="Bruemmer F."/>
            <person name="Labrenz M."/>
            <person name="Spormann A.M."/>
            <person name="Op Den Camp H."/>
            <person name="Overmann J."/>
            <person name="Amann R."/>
            <person name="Jetten M.S.M."/>
            <person name="Mascher T."/>
            <person name="Medema M.H."/>
            <person name="Devos D.P."/>
            <person name="Kaster A.-K."/>
            <person name="Ovreas L."/>
            <person name="Rohde M."/>
            <person name="Galperin M.Y."/>
            <person name="Jogler C."/>
        </authorList>
    </citation>
    <scope>NUCLEOTIDE SEQUENCE [LARGE SCALE GENOMIC DNA]</scope>
    <source>
        <strain evidence="4 5">CA13</strain>
    </source>
</reference>
<dbReference type="PANTHER" id="PTHR10655">
    <property type="entry name" value="LYSOPHOSPHOLIPASE-RELATED"/>
    <property type="match status" value="1"/>
</dbReference>
<proteinExistence type="inferred from homology"/>
<evidence type="ECO:0000256" key="2">
    <source>
        <dbReference type="ARBA" id="ARBA00022801"/>
    </source>
</evidence>
<dbReference type="Gene3D" id="3.40.50.1820">
    <property type="entry name" value="alpha/beta hydrolase"/>
    <property type="match status" value="1"/>
</dbReference>
<dbReference type="EMBL" id="SJPJ01000001">
    <property type="protein sequence ID" value="TWT82429.1"/>
    <property type="molecule type" value="Genomic_DNA"/>
</dbReference>
<dbReference type="OrthoDB" id="9795555at2"/>
<dbReference type="SUPFAM" id="SSF53474">
    <property type="entry name" value="alpha/beta-Hydrolases"/>
    <property type="match status" value="1"/>
</dbReference>
<accession>A0A5C5Z4W3</accession>
<dbReference type="InterPro" id="IPR003140">
    <property type="entry name" value="PLipase/COase/thioEstase"/>
</dbReference>
<evidence type="ECO:0000313" key="4">
    <source>
        <dbReference type="EMBL" id="TWT82429.1"/>
    </source>
</evidence>
<dbReference type="RefSeq" id="WP_146398928.1">
    <property type="nucleotide sequence ID" value="NZ_SJPJ01000001.1"/>
</dbReference>
<dbReference type="AlphaFoldDB" id="A0A5C5Z4W3"/>